<keyword evidence="1" id="KW-0732">Signal</keyword>
<evidence type="ECO:0000313" key="3">
    <source>
        <dbReference type="Proteomes" id="UP001199106"/>
    </source>
</evidence>
<feature type="chain" id="PRO_5042070176" description="Glycosyltransferase family 8 protein" evidence="1">
    <location>
        <begin position="23"/>
        <end position="431"/>
    </location>
</feature>
<dbReference type="Proteomes" id="UP001199106">
    <property type="component" value="Unassembled WGS sequence"/>
</dbReference>
<dbReference type="Gene3D" id="3.90.550.10">
    <property type="entry name" value="Spore Coat Polysaccharide Biosynthesis Protein SpsA, Chain A"/>
    <property type="match status" value="1"/>
</dbReference>
<keyword evidence="3" id="KW-1185">Reference proteome</keyword>
<evidence type="ECO:0008006" key="4">
    <source>
        <dbReference type="Google" id="ProtNLM"/>
    </source>
</evidence>
<organism evidence="2 3">
    <name type="scientific">Alternaria panax</name>
    <dbReference type="NCBI Taxonomy" id="48097"/>
    <lineage>
        <taxon>Eukaryota</taxon>
        <taxon>Fungi</taxon>
        <taxon>Dikarya</taxon>
        <taxon>Ascomycota</taxon>
        <taxon>Pezizomycotina</taxon>
        <taxon>Dothideomycetes</taxon>
        <taxon>Pleosporomycetidae</taxon>
        <taxon>Pleosporales</taxon>
        <taxon>Pleosporineae</taxon>
        <taxon>Pleosporaceae</taxon>
        <taxon>Alternaria</taxon>
        <taxon>Alternaria sect. Panax</taxon>
    </lineage>
</organism>
<protein>
    <recommendedName>
        <fullName evidence="4">Glycosyltransferase family 8 protein</fullName>
    </recommendedName>
</protein>
<evidence type="ECO:0000313" key="2">
    <source>
        <dbReference type="EMBL" id="KAG9193557.1"/>
    </source>
</evidence>
<dbReference type="AlphaFoldDB" id="A0AAD4IEZ1"/>
<accession>A0AAD4IEZ1</accession>
<dbReference type="SUPFAM" id="SSF53448">
    <property type="entry name" value="Nucleotide-diphospho-sugar transferases"/>
    <property type="match status" value="1"/>
</dbReference>
<dbReference type="InterPro" id="IPR029044">
    <property type="entry name" value="Nucleotide-diphossugar_trans"/>
</dbReference>
<evidence type="ECO:0000256" key="1">
    <source>
        <dbReference type="SAM" id="SignalP"/>
    </source>
</evidence>
<feature type="signal peptide" evidence="1">
    <location>
        <begin position="1"/>
        <end position="22"/>
    </location>
</feature>
<dbReference type="PANTHER" id="PTHR11183">
    <property type="entry name" value="GLYCOGENIN SUBFAMILY MEMBER"/>
    <property type="match status" value="1"/>
</dbReference>
<gene>
    <name evidence="2" type="ORF">G6011_03592</name>
</gene>
<proteinExistence type="predicted"/>
<name>A0AAD4IEZ1_9PLEO</name>
<dbReference type="EMBL" id="JAANER010000002">
    <property type="protein sequence ID" value="KAG9193557.1"/>
    <property type="molecule type" value="Genomic_DNA"/>
</dbReference>
<sequence>MRRRHNISLATLACLGTVYLVAQHRREFETVPGGEHITGIETLPSDRLTTSHHDDAFIALENGGPYHTTPDDVRSLLEEIAGTAIEEPSLDLESKASFAEVPSASNKNSVSETRYPFQDDLQLQLPSTVLEKHSTRKPQNYDFGSSKGYAYATFLATRNPSLKDPYFLAIHSLIHRILWSPPTRSQKHPLIVFVAEDVTNNQRALLTGAGAIVRELASLQWECNVSRMQNRWKDLFAKLHMWKEVEFERILFLDADAFPLTNIDEMFELAPVQECVPENLHLDDFLPDGPICEPYVFAGVPQDGFNATHPNINVGSMVFTPSLRMHARLLQNYAKTDMYDCAMAEQAFLNWQFGPESAYPGTRLDRQWDGFFPTEGDGDGRLKVVHEKIWVAKDGWMKEEWEKGWNEMVEFYESEEFATARENDDMPIGSQ</sequence>
<comment type="caution">
    <text evidence="2">The sequence shown here is derived from an EMBL/GenBank/DDBJ whole genome shotgun (WGS) entry which is preliminary data.</text>
</comment>
<dbReference type="InterPro" id="IPR050587">
    <property type="entry name" value="GNT1/Glycosyltrans_8"/>
</dbReference>
<reference evidence="2" key="1">
    <citation type="submission" date="2021-07" db="EMBL/GenBank/DDBJ databases">
        <title>Genome Resource of American Ginseng Black Spot Pathogen Alternaria panax.</title>
        <authorList>
            <person name="Qiu C."/>
            <person name="Wang W."/>
            <person name="Liu Z."/>
        </authorList>
    </citation>
    <scope>NUCLEOTIDE SEQUENCE</scope>
    <source>
        <strain evidence="2">BNCC115425</strain>
    </source>
</reference>